<organism evidence="1 2">
    <name type="scientific">Ooceraea biroi</name>
    <name type="common">Clonal raider ant</name>
    <name type="synonym">Cerapachys biroi</name>
    <dbReference type="NCBI Taxonomy" id="2015173"/>
    <lineage>
        <taxon>Eukaryota</taxon>
        <taxon>Metazoa</taxon>
        <taxon>Ecdysozoa</taxon>
        <taxon>Arthropoda</taxon>
        <taxon>Hexapoda</taxon>
        <taxon>Insecta</taxon>
        <taxon>Pterygota</taxon>
        <taxon>Neoptera</taxon>
        <taxon>Endopterygota</taxon>
        <taxon>Hymenoptera</taxon>
        <taxon>Apocrita</taxon>
        <taxon>Aculeata</taxon>
        <taxon>Formicoidea</taxon>
        <taxon>Formicidae</taxon>
        <taxon>Dorylinae</taxon>
        <taxon>Ooceraea</taxon>
    </lineage>
</organism>
<name>A0A026WJF8_OOCBI</name>
<sequence>MRTTGRSTPRRGARDHAYNKPVVPFETHVSRAGFLRFVSVNRGIIPGDWRREEIPASFLLAPALSTRRIYGRMTLIEIRWTTTS</sequence>
<dbReference type="EMBL" id="KK107214">
    <property type="protein sequence ID" value="EZA55254.1"/>
    <property type="molecule type" value="Genomic_DNA"/>
</dbReference>
<gene>
    <name evidence="1" type="ORF">X777_05189</name>
</gene>
<dbReference type="AlphaFoldDB" id="A0A026WJF8"/>
<evidence type="ECO:0000313" key="1">
    <source>
        <dbReference type="EMBL" id="EZA55254.1"/>
    </source>
</evidence>
<reference evidence="1 2" key="1">
    <citation type="journal article" date="2014" name="Curr. Biol.">
        <title>The genome of the clonal raider ant Cerapachys biroi.</title>
        <authorList>
            <person name="Oxley P.R."/>
            <person name="Ji L."/>
            <person name="Fetter-Pruneda I."/>
            <person name="McKenzie S.K."/>
            <person name="Li C."/>
            <person name="Hu H."/>
            <person name="Zhang G."/>
            <person name="Kronauer D.J."/>
        </authorList>
    </citation>
    <scope>NUCLEOTIDE SEQUENCE [LARGE SCALE GENOMIC DNA]</scope>
</reference>
<proteinExistence type="predicted"/>
<keyword evidence="2" id="KW-1185">Reference proteome</keyword>
<protein>
    <submittedName>
        <fullName evidence="1">Uncharacterized protein</fullName>
    </submittedName>
</protein>
<evidence type="ECO:0000313" key="2">
    <source>
        <dbReference type="Proteomes" id="UP000053097"/>
    </source>
</evidence>
<dbReference type="Proteomes" id="UP000053097">
    <property type="component" value="Unassembled WGS sequence"/>
</dbReference>
<accession>A0A026WJF8</accession>